<dbReference type="InterPro" id="IPR023631">
    <property type="entry name" value="Amidase_dom"/>
</dbReference>
<dbReference type="PROSITE" id="PS00571">
    <property type="entry name" value="AMIDASES"/>
    <property type="match status" value="1"/>
</dbReference>
<dbReference type="SUPFAM" id="SSF75304">
    <property type="entry name" value="Amidase signature (AS) enzymes"/>
    <property type="match status" value="1"/>
</dbReference>
<dbReference type="Proteomes" id="UP000306441">
    <property type="component" value="Unassembled WGS sequence"/>
</dbReference>
<evidence type="ECO:0000256" key="1">
    <source>
        <dbReference type="ARBA" id="ARBA00003871"/>
    </source>
</evidence>
<name>A0ABY2Q4B2_9HYPH</name>
<protein>
    <recommendedName>
        <fullName evidence="2">Indoleacetamide hydrolase</fullName>
    </recommendedName>
</protein>
<dbReference type="InterPro" id="IPR036928">
    <property type="entry name" value="AS_sf"/>
</dbReference>
<comment type="function">
    <text evidence="1">Hydrolyzes indole-3-acetamide (IAM) into indole-3-acetic acid (IAA).</text>
</comment>
<organism evidence="4 5">
    <name type="scientific">Ollibium composti</name>
    <dbReference type="NCBI Taxonomy" id="2675109"/>
    <lineage>
        <taxon>Bacteria</taxon>
        <taxon>Pseudomonadati</taxon>
        <taxon>Pseudomonadota</taxon>
        <taxon>Alphaproteobacteria</taxon>
        <taxon>Hyphomicrobiales</taxon>
        <taxon>Phyllobacteriaceae</taxon>
        <taxon>Ollibium</taxon>
    </lineage>
</organism>
<feature type="domain" description="Amidase" evidence="3">
    <location>
        <begin position="39"/>
        <end position="467"/>
    </location>
</feature>
<dbReference type="NCBIfam" id="NF005686">
    <property type="entry name" value="PRK07486.1"/>
    <property type="match status" value="1"/>
</dbReference>
<dbReference type="EMBL" id="SSNY01000014">
    <property type="protein sequence ID" value="THF54909.1"/>
    <property type="molecule type" value="Genomic_DNA"/>
</dbReference>
<evidence type="ECO:0000256" key="2">
    <source>
        <dbReference type="ARBA" id="ARBA00021874"/>
    </source>
</evidence>
<comment type="caution">
    <text evidence="4">The sequence shown here is derived from an EMBL/GenBank/DDBJ whole genome shotgun (WGS) entry which is preliminary data.</text>
</comment>
<gene>
    <name evidence="4" type="ORF">E6C48_19815</name>
</gene>
<dbReference type="Gene3D" id="3.90.1300.10">
    <property type="entry name" value="Amidase signature (AS) domain"/>
    <property type="match status" value="1"/>
</dbReference>
<dbReference type="InterPro" id="IPR020556">
    <property type="entry name" value="Amidase_CS"/>
</dbReference>
<reference evidence="4 5" key="1">
    <citation type="submission" date="2019-04" db="EMBL/GenBank/DDBJ databases">
        <title>Mesorhizobium composti sp. nov., isolated from compost.</title>
        <authorList>
            <person name="Lin S.-Y."/>
            <person name="Hameed A."/>
            <person name="Hsieh Y.-T."/>
            <person name="Young C.-C."/>
        </authorList>
    </citation>
    <scope>NUCLEOTIDE SEQUENCE [LARGE SCALE GENOMIC DNA]</scope>
    <source>
        <strain evidence="4 5">CC-YTH430</strain>
    </source>
</reference>
<dbReference type="Pfam" id="PF01425">
    <property type="entry name" value="Amidase"/>
    <property type="match status" value="1"/>
</dbReference>
<dbReference type="PANTHER" id="PTHR11895">
    <property type="entry name" value="TRANSAMIDASE"/>
    <property type="match status" value="1"/>
</dbReference>
<evidence type="ECO:0000313" key="4">
    <source>
        <dbReference type="EMBL" id="THF54909.1"/>
    </source>
</evidence>
<sequence>MDATRPRSRLAAPPAGDICRLSAVELARRIRERRLSAREVATAFLDRIEAVNPLVNAVVSLRERADILSEAGEADARLAAGAEPGALFGLPIAIKDLALTKGLRTTFGSPIFADLVPQEDDLFVTRMRQAGAIVIGKTNAPEFGLGSNTYNPVFGATLNALDPALTAGGSSGGAAVALALDMVPLADGSDFGGSLRNPAAYNNVYGFRPSQGLVPSLGIEVFHAQMGVEGPMARTVRDLALLLDVQAGYHPAAPLSYEKPGSFLAGLDQPATPGRIGWLGDFGGVLPMESGILDLCEEALGRFGDLGFSVEPLLPDFDAEALWQAFCVLRQATSGSALKALLDDPANRGKLKPEAVWEAEGAGRLAAPQIHAASTVRTAWYRTLLALFERFDLLALPTAQVFPFPIETHWPREVAGRPMDTYHRWMQVCAFATMGGCPALNVPVGFDARGRPMGMQLIGRPRGDLDVLRAGAAYETALPWVAGAQTAPDGSTR</sequence>
<dbReference type="InterPro" id="IPR000120">
    <property type="entry name" value="Amidase"/>
</dbReference>
<evidence type="ECO:0000313" key="5">
    <source>
        <dbReference type="Proteomes" id="UP000306441"/>
    </source>
</evidence>
<dbReference type="PANTHER" id="PTHR11895:SF76">
    <property type="entry name" value="INDOLEACETAMIDE HYDROLASE"/>
    <property type="match status" value="1"/>
</dbReference>
<keyword evidence="5" id="KW-1185">Reference proteome</keyword>
<proteinExistence type="predicted"/>
<accession>A0ABY2Q4B2</accession>
<dbReference type="RefSeq" id="WP_136359917.1">
    <property type="nucleotide sequence ID" value="NZ_SSNY01000014.1"/>
</dbReference>
<evidence type="ECO:0000259" key="3">
    <source>
        <dbReference type="Pfam" id="PF01425"/>
    </source>
</evidence>